<dbReference type="EMBL" id="JBEDUW010000002">
    <property type="protein sequence ID" value="KAK9942635.1"/>
    <property type="molecule type" value="Genomic_DNA"/>
</dbReference>
<organism evidence="2 3">
    <name type="scientific">Rubus argutus</name>
    <name type="common">Southern blackberry</name>
    <dbReference type="NCBI Taxonomy" id="59490"/>
    <lineage>
        <taxon>Eukaryota</taxon>
        <taxon>Viridiplantae</taxon>
        <taxon>Streptophyta</taxon>
        <taxon>Embryophyta</taxon>
        <taxon>Tracheophyta</taxon>
        <taxon>Spermatophyta</taxon>
        <taxon>Magnoliopsida</taxon>
        <taxon>eudicotyledons</taxon>
        <taxon>Gunneridae</taxon>
        <taxon>Pentapetalae</taxon>
        <taxon>rosids</taxon>
        <taxon>fabids</taxon>
        <taxon>Rosales</taxon>
        <taxon>Rosaceae</taxon>
        <taxon>Rosoideae</taxon>
        <taxon>Rosoideae incertae sedis</taxon>
        <taxon>Rubus</taxon>
    </lineage>
</organism>
<reference evidence="2 3" key="1">
    <citation type="journal article" date="2023" name="G3 (Bethesda)">
        <title>A chromosome-length genome assembly and annotation of blackberry (Rubus argutus, cv. 'Hillquist').</title>
        <authorList>
            <person name="Bruna T."/>
            <person name="Aryal R."/>
            <person name="Dudchenko O."/>
            <person name="Sargent D.J."/>
            <person name="Mead D."/>
            <person name="Buti M."/>
            <person name="Cavallini A."/>
            <person name="Hytonen T."/>
            <person name="Andres J."/>
            <person name="Pham M."/>
            <person name="Weisz D."/>
            <person name="Mascagni F."/>
            <person name="Usai G."/>
            <person name="Natali L."/>
            <person name="Bassil N."/>
            <person name="Fernandez G.E."/>
            <person name="Lomsadze A."/>
            <person name="Armour M."/>
            <person name="Olukolu B."/>
            <person name="Poorten T."/>
            <person name="Britton C."/>
            <person name="Davik J."/>
            <person name="Ashrafi H."/>
            <person name="Aiden E.L."/>
            <person name="Borodovsky M."/>
            <person name="Worthington M."/>
        </authorList>
    </citation>
    <scope>NUCLEOTIDE SEQUENCE [LARGE SCALE GENOMIC DNA]</scope>
    <source>
        <strain evidence="2">PI 553951</strain>
    </source>
</reference>
<dbReference type="AlphaFoldDB" id="A0AAW1Y0Z4"/>
<name>A0AAW1Y0Z4_RUBAR</name>
<gene>
    <name evidence="2" type="ORF">M0R45_008289</name>
</gene>
<keyword evidence="3" id="KW-1185">Reference proteome</keyword>
<evidence type="ECO:0000313" key="2">
    <source>
        <dbReference type="EMBL" id="KAK9942635.1"/>
    </source>
</evidence>
<accession>A0AAW1Y0Z4</accession>
<protein>
    <submittedName>
        <fullName evidence="2">Uncharacterized protein</fullName>
    </submittedName>
</protein>
<dbReference type="Proteomes" id="UP001457282">
    <property type="component" value="Unassembled WGS sequence"/>
</dbReference>
<comment type="caution">
    <text evidence="2">The sequence shown here is derived from an EMBL/GenBank/DDBJ whole genome shotgun (WGS) entry which is preliminary data.</text>
</comment>
<proteinExistence type="predicted"/>
<sequence>MASCSFNFQQLLHSLNKDPKLPSPIETFFGGKVCYAGDSKFCLILSGRISQPTWSLGVATFDVKFKTSDGGGIHFYHENPLCYHQFDDLESYMSNLPQSEDNHNIPRLYDYETFSDAFVIFMVQYACMDVPSKKEKEEGPSNLRASARKRKREADSQIAWKQIMMG</sequence>
<evidence type="ECO:0000256" key="1">
    <source>
        <dbReference type="SAM" id="MobiDB-lite"/>
    </source>
</evidence>
<feature type="region of interest" description="Disordered" evidence="1">
    <location>
        <begin position="134"/>
        <end position="155"/>
    </location>
</feature>
<evidence type="ECO:0000313" key="3">
    <source>
        <dbReference type="Proteomes" id="UP001457282"/>
    </source>
</evidence>